<dbReference type="RefSeq" id="WP_162450314.1">
    <property type="nucleotide sequence ID" value="NZ_WLZY01000003.1"/>
</dbReference>
<protein>
    <submittedName>
        <fullName evidence="2">GlcNAc-PI de-N-acetylase</fullName>
    </submittedName>
</protein>
<name>A0A7K3M2X6_9ACTN</name>
<sequence length="283" mass="29934">MIRSFPSLVDEGSRIAAAPSLQGRTVLVLHAHPDDEAIFTGVTIRRLADAGARIVLVTATLGDLGETRVPLHRGETLVQRRTRELESAAQLLGVSRLVLLGRRDSGLPGSNDNVHPDALVSADAEQFARRLTALIEEEGAEAIVHDDTAGIYGHPDHLAVNRIGALAARITGITSYETTVDRDHLHEARPHLIHAAARATSLPYGVAAADIGLKLAATATELAAKRAAIGAHASQISPGDLTHAAFDDAYGFEWYLRSGAPGILDVLAEPKKSLLALAAAHSR</sequence>
<keyword evidence="3" id="KW-1185">Reference proteome</keyword>
<comment type="caution">
    <text evidence="2">The sequence shown here is derived from an EMBL/GenBank/DDBJ whole genome shotgun (WGS) entry which is preliminary data.</text>
</comment>
<dbReference type="Proteomes" id="UP000460435">
    <property type="component" value="Unassembled WGS sequence"/>
</dbReference>
<accession>A0A7K3M2X6</accession>
<dbReference type="EMBL" id="WLZY01000003">
    <property type="protein sequence ID" value="NDL57629.1"/>
    <property type="molecule type" value="Genomic_DNA"/>
</dbReference>
<dbReference type="Gene3D" id="3.40.50.10320">
    <property type="entry name" value="LmbE-like"/>
    <property type="match status" value="1"/>
</dbReference>
<dbReference type="InterPro" id="IPR024078">
    <property type="entry name" value="LmbE-like_dom_sf"/>
</dbReference>
<proteinExistence type="predicted"/>
<dbReference type="PANTHER" id="PTHR12993:SF26">
    <property type="entry name" value="1D-MYO-INOSITOL 2-ACETAMIDO-2-DEOXY-ALPHA-D-GLUCOPYRANOSIDE DEACETYLASE"/>
    <property type="match status" value="1"/>
</dbReference>
<evidence type="ECO:0000313" key="2">
    <source>
        <dbReference type="EMBL" id="NDL57629.1"/>
    </source>
</evidence>
<dbReference type="Pfam" id="PF02585">
    <property type="entry name" value="PIG-L"/>
    <property type="match status" value="1"/>
</dbReference>
<reference evidence="2 3" key="1">
    <citation type="submission" date="2019-11" db="EMBL/GenBank/DDBJ databases">
        <authorList>
            <person name="Li X.-J."/>
            <person name="Feng X.-M."/>
        </authorList>
    </citation>
    <scope>NUCLEOTIDE SEQUENCE [LARGE SCALE GENOMIC DNA]</scope>
    <source>
        <strain evidence="2 3">XMNu-373</strain>
    </source>
</reference>
<evidence type="ECO:0000313" key="3">
    <source>
        <dbReference type="Proteomes" id="UP000460435"/>
    </source>
</evidence>
<dbReference type="AlphaFoldDB" id="A0A7K3M2X6"/>
<dbReference type="GO" id="GO:0016137">
    <property type="term" value="P:glycoside metabolic process"/>
    <property type="evidence" value="ECO:0007669"/>
    <property type="project" value="UniProtKB-ARBA"/>
</dbReference>
<organism evidence="2 3">
    <name type="scientific">Phytoactinopolyspora mesophila</name>
    <dbReference type="NCBI Taxonomy" id="2650750"/>
    <lineage>
        <taxon>Bacteria</taxon>
        <taxon>Bacillati</taxon>
        <taxon>Actinomycetota</taxon>
        <taxon>Actinomycetes</taxon>
        <taxon>Jiangellales</taxon>
        <taxon>Jiangellaceae</taxon>
        <taxon>Phytoactinopolyspora</taxon>
    </lineage>
</organism>
<dbReference type="InterPro" id="IPR003737">
    <property type="entry name" value="GlcNAc_PI_deacetylase-related"/>
</dbReference>
<dbReference type="SUPFAM" id="SSF102588">
    <property type="entry name" value="LmbE-like"/>
    <property type="match status" value="1"/>
</dbReference>
<keyword evidence="1" id="KW-0862">Zinc</keyword>
<evidence type="ECO:0000256" key="1">
    <source>
        <dbReference type="ARBA" id="ARBA00022833"/>
    </source>
</evidence>
<dbReference type="PANTHER" id="PTHR12993">
    <property type="entry name" value="N-ACETYLGLUCOSAMINYL-PHOSPHATIDYLINOSITOL DE-N-ACETYLASE-RELATED"/>
    <property type="match status" value="1"/>
</dbReference>
<dbReference type="GO" id="GO:0016811">
    <property type="term" value="F:hydrolase activity, acting on carbon-nitrogen (but not peptide) bonds, in linear amides"/>
    <property type="evidence" value="ECO:0007669"/>
    <property type="project" value="TreeGrafter"/>
</dbReference>
<gene>
    <name evidence="2" type="ORF">F7O44_11135</name>
</gene>